<evidence type="ECO:0000313" key="2">
    <source>
        <dbReference type="Proteomes" id="UP000299102"/>
    </source>
</evidence>
<dbReference type="AlphaFoldDB" id="A0A4C1ZQ11"/>
<reference evidence="1 2" key="1">
    <citation type="journal article" date="2019" name="Commun. Biol.">
        <title>The bagworm genome reveals a unique fibroin gene that provides high tensile strength.</title>
        <authorList>
            <person name="Kono N."/>
            <person name="Nakamura H."/>
            <person name="Ohtoshi R."/>
            <person name="Tomita M."/>
            <person name="Numata K."/>
            <person name="Arakawa K."/>
        </authorList>
    </citation>
    <scope>NUCLEOTIDE SEQUENCE [LARGE SCALE GENOMIC DNA]</scope>
</reference>
<evidence type="ECO:0000313" key="1">
    <source>
        <dbReference type="EMBL" id="GBP89313.1"/>
    </source>
</evidence>
<dbReference type="EMBL" id="BGZK01001991">
    <property type="protein sequence ID" value="GBP89313.1"/>
    <property type="molecule type" value="Genomic_DNA"/>
</dbReference>
<keyword evidence="2" id="KW-1185">Reference proteome</keyword>
<proteinExistence type="predicted"/>
<protein>
    <submittedName>
        <fullName evidence="1">Uncharacterized protein</fullName>
    </submittedName>
</protein>
<name>A0A4C1ZQ11_EUMVA</name>
<organism evidence="1 2">
    <name type="scientific">Eumeta variegata</name>
    <name type="common">Bagworm moth</name>
    <name type="synonym">Eumeta japonica</name>
    <dbReference type="NCBI Taxonomy" id="151549"/>
    <lineage>
        <taxon>Eukaryota</taxon>
        <taxon>Metazoa</taxon>
        <taxon>Ecdysozoa</taxon>
        <taxon>Arthropoda</taxon>
        <taxon>Hexapoda</taxon>
        <taxon>Insecta</taxon>
        <taxon>Pterygota</taxon>
        <taxon>Neoptera</taxon>
        <taxon>Endopterygota</taxon>
        <taxon>Lepidoptera</taxon>
        <taxon>Glossata</taxon>
        <taxon>Ditrysia</taxon>
        <taxon>Tineoidea</taxon>
        <taxon>Psychidae</taxon>
        <taxon>Oiketicinae</taxon>
        <taxon>Eumeta</taxon>
    </lineage>
</organism>
<dbReference type="Proteomes" id="UP000299102">
    <property type="component" value="Unassembled WGS sequence"/>
</dbReference>
<accession>A0A4C1ZQ11</accession>
<gene>
    <name evidence="1" type="ORF">EVAR_62803_1</name>
</gene>
<sequence length="73" mass="7911">MGLTIPEAGWNLECCSLHLNGQDNRCRCGGYVACGRMTPSMQTKGKGQKNDDTLISFSIANHRRGARAVAEGR</sequence>
<comment type="caution">
    <text evidence="1">The sequence shown here is derived from an EMBL/GenBank/DDBJ whole genome shotgun (WGS) entry which is preliminary data.</text>
</comment>